<keyword evidence="4" id="KW-1185">Reference proteome</keyword>
<name>A0A919UB16_9ACTN</name>
<feature type="domain" description="Clp R" evidence="2">
    <location>
        <begin position="308"/>
        <end position="377"/>
    </location>
</feature>
<keyword evidence="1" id="KW-0677">Repeat</keyword>
<dbReference type="InterPro" id="IPR004176">
    <property type="entry name" value="Clp_R_N"/>
</dbReference>
<comment type="caution">
    <text evidence="3">The sequence shown here is derived from an EMBL/GenBank/DDBJ whole genome shotgun (WGS) entry which is preliminary data.</text>
</comment>
<protein>
    <recommendedName>
        <fullName evidence="2">Clp R domain-containing protein</fullName>
    </recommendedName>
</protein>
<evidence type="ECO:0000259" key="2">
    <source>
        <dbReference type="PROSITE" id="PS51903"/>
    </source>
</evidence>
<dbReference type="Pfam" id="PF02861">
    <property type="entry name" value="Clp_N"/>
    <property type="match status" value="1"/>
</dbReference>
<organism evidence="3 4">
    <name type="scientific">Dactylosporangium siamense</name>
    <dbReference type="NCBI Taxonomy" id="685454"/>
    <lineage>
        <taxon>Bacteria</taxon>
        <taxon>Bacillati</taxon>
        <taxon>Actinomycetota</taxon>
        <taxon>Actinomycetes</taxon>
        <taxon>Micromonosporales</taxon>
        <taxon>Micromonosporaceae</taxon>
        <taxon>Dactylosporangium</taxon>
    </lineage>
</organism>
<evidence type="ECO:0000313" key="3">
    <source>
        <dbReference type="EMBL" id="GIG49059.1"/>
    </source>
</evidence>
<dbReference type="SUPFAM" id="SSF81923">
    <property type="entry name" value="Double Clp-N motif"/>
    <property type="match status" value="1"/>
</dbReference>
<sequence length="377" mass="39560">MSMGRADFGRGVVRILKFGAFLTNRRGRPGIVHVPSLLELTRGRLLRRPSPGLRQVTTRLRADPGWLPESFPASGAAPVTGAGAVPELLRELRWKELTSATFAAPDLRWHAAVPPALRAALDEATAAGVAHAGPIHLLAGLLRDPAGALTGLRVDRDELCELLRADPAWRTPDEPYAPLIRHLGVTMELDRPGGGWLARRAERKRQPDAISADGFGGALSVVLLRESMRRAVRGGDGPVTSAHLLVAAVTMRAQLLATGNRIRPALVPHNGAPDVLHAHGVTVDRAVAALPADAGGALRPDPRFPGLIQMPWPAWTAEAAAAADRAVDLARAAGGAQVGSSHLTIAALEPAGGSAARLLRTLAVDPATVRTEVAAAL</sequence>
<proteinExistence type="predicted"/>
<dbReference type="PROSITE" id="PS51903">
    <property type="entry name" value="CLP_R"/>
    <property type="match status" value="1"/>
</dbReference>
<dbReference type="EMBL" id="BONQ01000110">
    <property type="protein sequence ID" value="GIG49059.1"/>
    <property type="molecule type" value="Genomic_DNA"/>
</dbReference>
<dbReference type="RefSeq" id="WP_203850740.1">
    <property type="nucleotide sequence ID" value="NZ_BAAAVW010000020.1"/>
</dbReference>
<evidence type="ECO:0000313" key="4">
    <source>
        <dbReference type="Proteomes" id="UP000660611"/>
    </source>
</evidence>
<gene>
    <name evidence="3" type="ORF">Dsi01nite_071000</name>
</gene>
<dbReference type="InterPro" id="IPR036628">
    <property type="entry name" value="Clp_N_dom_sf"/>
</dbReference>
<evidence type="ECO:0000256" key="1">
    <source>
        <dbReference type="PROSITE-ProRule" id="PRU01251"/>
    </source>
</evidence>
<reference evidence="3" key="1">
    <citation type="submission" date="2021-01" db="EMBL/GenBank/DDBJ databases">
        <title>Whole genome shotgun sequence of Dactylosporangium siamense NBRC 106093.</title>
        <authorList>
            <person name="Komaki H."/>
            <person name="Tamura T."/>
        </authorList>
    </citation>
    <scope>NUCLEOTIDE SEQUENCE</scope>
    <source>
        <strain evidence="3">NBRC 106093</strain>
    </source>
</reference>
<dbReference type="Proteomes" id="UP000660611">
    <property type="component" value="Unassembled WGS sequence"/>
</dbReference>
<dbReference type="Gene3D" id="1.10.1780.10">
    <property type="entry name" value="Clp, N-terminal domain"/>
    <property type="match status" value="2"/>
</dbReference>
<dbReference type="AlphaFoldDB" id="A0A919UB16"/>
<accession>A0A919UB16</accession>